<evidence type="ECO:0000313" key="8">
    <source>
        <dbReference type="Proteomes" id="UP001209318"/>
    </source>
</evidence>
<sequence length="288" mass="32861">MITILSKEWKAYFQSATGYIFMTVYLFLFGIYFTYLNVIPTPNNAFTTTLSNMVFIFVLVSPILTMKTVSEERKNRTDQLLFTSPNSIAKIIIGKFLAAEMLFLFTLAITIVYPILLSFYGSIPYASIITAYIGFFFMGSSILALGVFISSLTESQVIAGVTTLGVSMFIWLIGSISYNFPTDSFSGMIFILFLFLFACMLIYQFSKSMLLAMFSAIICVGLIFGLYFVKKELFAGIIISFVNWFSLPKHSKDFYLGILNISDLVYYMTFIIGFLFFTIRFIEKRRWS</sequence>
<evidence type="ECO:0000256" key="1">
    <source>
        <dbReference type="ARBA" id="ARBA00004651"/>
    </source>
</evidence>
<dbReference type="GO" id="GO:0005886">
    <property type="term" value="C:plasma membrane"/>
    <property type="evidence" value="ECO:0007669"/>
    <property type="project" value="UniProtKB-SubCell"/>
</dbReference>
<accession>A0AAE3IV57</accession>
<feature type="transmembrane region" description="Helical" evidence="6">
    <location>
        <begin position="12"/>
        <end position="33"/>
    </location>
</feature>
<feature type="transmembrane region" description="Helical" evidence="6">
    <location>
        <begin position="102"/>
        <end position="123"/>
    </location>
</feature>
<dbReference type="AlphaFoldDB" id="A0AAE3IV57"/>
<feature type="transmembrane region" description="Helical" evidence="6">
    <location>
        <begin position="45"/>
        <end position="66"/>
    </location>
</feature>
<comment type="subcellular location">
    <subcellularLocation>
        <location evidence="1">Cell membrane</location>
        <topology evidence="1">Multi-pass membrane protein</topology>
    </subcellularLocation>
</comment>
<name>A0AAE3IV57_9BACI</name>
<keyword evidence="8" id="KW-1185">Reference proteome</keyword>
<feature type="transmembrane region" description="Helical" evidence="6">
    <location>
        <begin position="184"/>
        <end position="203"/>
    </location>
</feature>
<feature type="transmembrane region" description="Helical" evidence="6">
    <location>
        <begin position="129"/>
        <end position="150"/>
    </location>
</feature>
<dbReference type="EMBL" id="JAOUSF010000001">
    <property type="protein sequence ID" value="MCU9612630.1"/>
    <property type="molecule type" value="Genomic_DNA"/>
</dbReference>
<evidence type="ECO:0000256" key="4">
    <source>
        <dbReference type="ARBA" id="ARBA00022989"/>
    </source>
</evidence>
<dbReference type="PANTHER" id="PTHR30294">
    <property type="entry name" value="MEMBRANE COMPONENT OF ABC TRANSPORTER YHHJ-RELATED"/>
    <property type="match status" value="1"/>
</dbReference>
<evidence type="ECO:0000256" key="6">
    <source>
        <dbReference type="SAM" id="Phobius"/>
    </source>
</evidence>
<dbReference type="InterPro" id="IPR051449">
    <property type="entry name" value="ABC-2_transporter_component"/>
</dbReference>
<keyword evidence="5 6" id="KW-0472">Membrane</keyword>
<proteinExistence type="predicted"/>
<evidence type="ECO:0000256" key="5">
    <source>
        <dbReference type="ARBA" id="ARBA00023136"/>
    </source>
</evidence>
<dbReference type="Pfam" id="PF12679">
    <property type="entry name" value="ABC2_membrane_2"/>
    <property type="match status" value="1"/>
</dbReference>
<dbReference type="PANTHER" id="PTHR30294:SF29">
    <property type="entry name" value="MULTIDRUG ABC TRANSPORTER PERMEASE YBHS-RELATED"/>
    <property type="match status" value="1"/>
</dbReference>
<feature type="transmembrane region" description="Helical" evidence="6">
    <location>
        <begin position="210"/>
        <end position="229"/>
    </location>
</feature>
<keyword evidence="3 6" id="KW-0812">Transmembrane</keyword>
<dbReference type="RefSeq" id="WP_263071814.1">
    <property type="nucleotide sequence ID" value="NZ_JAOUSF010000001.1"/>
</dbReference>
<keyword evidence="2" id="KW-1003">Cell membrane</keyword>
<feature type="transmembrane region" description="Helical" evidence="6">
    <location>
        <begin position="264"/>
        <end position="282"/>
    </location>
</feature>
<protein>
    <submittedName>
        <fullName evidence="7">ABC transporter permease</fullName>
    </submittedName>
</protein>
<feature type="transmembrane region" description="Helical" evidence="6">
    <location>
        <begin position="157"/>
        <end position="178"/>
    </location>
</feature>
<evidence type="ECO:0000256" key="2">
    <source>
        <dbReference type="ARBA" id="ARBA00022475"/>
    </source>
</evidence>
<evidence type="ECO:0000256" key="3">
    <source>
        <dbReference type="ARBA" id="ARBA00022692"/>
    </source>
</evidence>
<organism evidence="7 8">
    <name type="scientific">Perspicuibacillus lycopersici</name>
    <dbReference type="NCBI Taxonomy" id="1325689"/>
    <lineage>
        <taxon>Bacteria</taxon>
        <taxon>Bacillati</taxon>
        <taxon>Bacillota</taxon>
        <taxon>Bacilli</taxon>
        <taxon>Bacillales</taxon>
        <taxon>Bacillaceae</taxon>
        <taxon>Perspicuibacillus</taxon>
    </lineage>
</organism>
<comment type="caution">
    <text evidence="7">The sequence shown here is derived from an EMBL/GenBank/DDBJ whole genome shotgun (WGS) entry which is preliminary data.</text>
</comment>
<reference evidence="7" key="1">
    <citation type="submission" date="2022-10" db="EMBL/GenBank/DDBJ databases">
        <title>Description of Fervidibacillus gen. nov. in the family Fervidibacillaceae fam. nov. with two species, Fervidibacillus albus sp. nov., and Fervidibacillus halotolerans sp. nov., isolated from tidal flat sediments.</title>
        <authorList>
            <person name="Kwon K.K."/>
            <person name="Yang S.-H."/>
        </authorList>
    </citation>
    <scope>NUCLEOTIDE SEQUENCE</scope>
    <source>
        <strain evidence="7">JCM 19140</strain>
    </source>
</reference>
<dbReference type="Proteomes" id="UP001209318">
    <property type="component" value="Unassembled WGS sequence"/>
</dbReference>
<gene>
    <name evidence="7" type="ORF">OEV98_03505</name>
</gene>
<evidence type="ECO:0000313" key="7">
    <source>
        <dbReference type="EMBL" id="MCU9612630.1"/>
    </source>
</evidence>
<keyword evidence="4 6" id="KW-1133">Transmembrane helix</keyword>